<dbReference type="CDD" id="cd00433">
    <property type="entry name" value="Peptidase_M17"/>
    <property type="match status" value="1"/>
</dbReference>
<dbReference type="PROSITE" id="PS00631">
    <property type="entry name" value="CYTOSOL_AP"/>
    <property type="match status" value="1"/>
</dbReference>
<dbReference type="EC" id="3.4.11.1" evidence="8"/>
<gene>
    <name evidence="8" type="primary">pepA</name>
    <name evidence="10" type="ordered locus">Hoch_0008</name>
</gene>
<dbReference type="GO" id="GO:0006508">
    <property type="term" value="P:proteolysis"/>
    <property type="evidence" value="ECO:0007669"/>
    <property type="project" value="UniProtKB-KW"/>
</dbReference>
<evidence type="ECO:0000313" key="10">
    <source>
        <dbReference type="EMBL" id="ACY12650.1"/>
    </source>
</evidence>
<dbReference type="Pfam" id="PF02789">
    <property type="entry name" value="Peptidase_M17_N"/>
    <property type="match status" value="1"/>
</dbReference>
<dbReference type="RefSeq" id="WP_012825277.1">
    <property type="nucleotide sequence ID" value="NC_013440.1"/>
</dbReference>
<dbReference type="NCBIfam" id="NF002073">
    <property type="entry name" value="PRK00913.1-2"/>
    <property type="match status" value="1"/>
</dbReference>
<accession>D0LFL6</accession>
<evidence type="ECO:0000256" key="4">
    <source>
        <dbReference type="ARBA" id="ARBA00022438"/>
    </source>
</evidence>
<proteinExistence type="inferred from homology"/>
<feature type="active site" evidence="8">
    <location>
        <position position="284"/>
    </location>
</feature>
<dbReference type="GO" id="GO:0070006">
    <property type="term" value="F:metalloaminopeptidase activity"/>
    <property type="evidence" value="ECO:0007669"/>
    <property type="project" value="InterPro"/>
</dbReference>
<feature type="binding site" evidence="8">
    <location>
        <position position="277"/>
    </location>
    <ligand>
        <name>Mn(2+)</name>
        <dbReference type="ChEBI" id="CHEBI:29035"/>
        <label>2</label>
    </ligand>
</feature>
<dbReference type="PANTHER" id="PTHR11963">
    <property type="entry name" value="LEUCINE AMINOPEPTIDASE-RELATED"/>
    <property type="match status" value="1"/>
</dbReference>
<dbReference type="Gene3D" id="3.40.630.10">
    <property type="entry name" value="Zn peptidases"/>
    <property type="match status" value="1"/>
</dbReference>
<dbReference type="OrthoDB" id="9809354at2"/>
<dbReference type="PANTHER" id="PTHR11963:SF23">
    <property type="entry name" value="CYTOSOL AMINOPEPTIDASE"/>
    <property type="match status" value="1"/>
</dbReference>
<feature type="active site" evidence="8">
    <location>
        <position position="358"/>
    </location>
</feature>
<dbReference type="STRING" id="502025.Hoch_0008"/>
<dbReference type="HOGENOM" id="CLU_013734_6_1_7"/>
<comment type="subcellular location">
    <subcellularLocation>
        <location evidence="8">Cytoplasm</location>
    </subcellularLocation>
</comment>
<keyword evidence="8" id="KW-0479">Metal-binding</keyword>
<comment type="cofactor">
    <cofactor evidence="8">
        <name>Mn(2+)</name>
        <dbReference type="ChEBI" id="CHEBI:29035"/>
    </cofactor>
    <text evidence="8">Binds 2 manganese ions per subunit.</text>
</comment>
<reference evidence="10 11" key="1">
    <citation type="journal article" date="2010" name="Stand. Genomic Sci.">
        <title>Complete genome sequence of Haliangium ochraceum type strain (SMP-2).</title>
        <authorList>
            <consortium name="US DOE Joint Genome Institute (JGI-PGF)"/>
            <person name="Ivanova N."/>
            <person name="Daum C."/>
            <person name="Lang E."/>
            <person name="Abt B."/>
            <person name="Kopitz M."/>
            <person name="Saunders E."/>
            <person name="Lapidus A."/>
            <person name="Lucas S."/>
            <person name="Glavina Del Rio T."/>
            <person name="Nolan M."/>
            <person name="Tice H."/>
            <person name="Copeland A."/>
            <person name="Cheng J.F."/>
            <person name="Chen F."/>
            <person name="Bruce D."/>
            <person name="Goodwin L."/>
            <person name="Pitluck S."/>
            <person name="Mavromatis K."/>
            <person name="Pati A."/>
            <person name="Mikhailova N."/>
            <person name="Chen A."/>
            <person name="Palaniappan K."/>
            <person name="Land M."/>
            <person name="Hauser L."/>
            <person name="Chang Y.J."/>
            <person name="Jeffries C.D."/>
            <person name="Detter J.C."/>
            <person name="Brettin T."/>
            <person name="Rohde M."/>
            <person name="Goker M."/>
            <person name="Bristow J."/>
            <person name="Markowitz V."/>
            <person name="Eisen J.A."/>
            <person name="Hugenholtz P."/>
            <person name="Kyrpides N.C."/>
            <person name="Klenk H.P."/>
        </authorList>
    </citation>
    <scope>NUCLEOTIDE SEQUENCE [LARGE SCALE GENOMIC DNA]</scope>
    <source>
        <strain evidence="11">DSM 14365 / CIP 107738 / JCM 11303 / AJ 13395 / SMP-2</strain>
    </source>
</reference>
<dbReference type="InterPro" id="IPR023042">
    <property type="entry name" value="Peptidase_M17_leu_NH2_pept"/>
</dbReference>
<keyword evidence="5 8" id="KW-0645">Protease</keyword>
<dbReference type="KEGG" id="hoh:Hoch_0008"/>
<dbReference type="PRINTS" id="PR00481">
    <property type="entry name" value="LAMNOPPTDASE"/>
</dbReference>
<protein>
    <recommendedName>
        <fullName evidence="8">Probable cytosol aminopeptidase</fullName>
        <ecNumber evidence="8">3.4.11.1</ecNumber>
    </recommendedName>
    <alternativeName>
        <fullName evidence="8">Leucine aminopeptidase</fullName>
        <shortName evidence="8">LAP</shortName>
        <ecNumber evidence="8">3.4.11.10</ecNumber>
    </alternativeName>
    <alternativeName>
        <fullName evidence="8">Leucyl aminopeptidase</fullName>
    </alternativeName>
</protein>
<dbReference type="AlphaFoldDB" id="D0LFL6"/>
<keyword evidence="4 8" id="KW-0031">Aminopeptidase</keyword>
<dbReference type="InterPro" id="IPR008283">
    <property type="entry name" value="Peptidase_M17_N"/>
</dbReference>
<dbReference type="InterPro" id="IPR043472">
    <property type="entry name" value="Macro_dom-like"/>
</dbReference>
<dbReference type="Pfam" id="PF00883">
    <property type="entry name" value="Peptidase_M17"/>
    <property type="match status" value="1"/>
</dbReference>
<evidence type="ECO:0000256" key="1">
    <source>
        <dbReference type="ARBA" id="ARBA00000135"/>
    </source>
</evidence>
<evidence type="ECO:0000256" key="7">
    <source>
        <dbReference type="ARBA" id="ARBA00023211"/>
    </source>
</evidence>
<evidence type="ECO:0000259" key="9">
    <source>
        <dbReference type="PROSITE" id="PS00631"/>
    </source>
</evidence>
<evidence type="ECO:0000313" key="11">
    <source>
        <dbReference type="Proteomes" id="UP000001880"/>
    </source>
</evidence>
<sequence length="502" mass="53066">MELRYLSSAFLSTKADAAVFCVARDFADDPLFQAVDGAVGGLLGKLVRERNFVGKDIDQLSVRLDASAGLAAAHLIVLGMGARDPVSRCELRDLGARAIAAAQQLGARQVLFAAPHCEGVEPAAAVQLATEGALLGAYRFDKYRSSKRPPSSVKRFTVTVDRGDGERDAALTRSARAELERARATAEAICMARDFVNEPASYQTPSQCASDARALAKKHGLGIRVLGRKECERLGMGLYLAVARGSSEEPKFIHLTYKPKGKAKSKIALIGKGVTFDSGGYSIKTASGMEDMKIDMAGSAAVIAAMGAIASIGSEHEIHAIAACCENMVAGNAYRPGDVIRGMDGTTVEINNTDAEGRLTMADAIAYVRTKIKPDEILDFATLTGACMVALGLHTAAVMSNDAAMSQRFLAAAEAAGEDMWPLPLRPRLKDQLKSPIADLRNTGERYGGAITAGLFLAHFAKQSTWLHVDLAGPATATRARGATARGGTGFGVATIVEYLTR</sequence>
<dbReference type="NCBIfam" id="NF002083">
    <property type="entry name" value="PRK00913.3-5"/>
    <property type="match status" value="1"/>
</dbReference>
<dbReference type="GO" id="GO:0005737">
    <property type="term" value="C:cytoplasm"/>
    <property type="evidence" value="ECO:0007669"/>
    <property type="project" value="UniProtKB-SubCell"/>
</dbReference>
<dbReference type="SUPFAM" id="SSF53187">
    <property type="entry name" value="Zn-dependent exopeptidases"/>
    <property type="match status" value="1"/>
</dbReference>
<comment type="catalytic activity">
    <reaction evidence="1 8">
        <text>Release of an N-terminal amino acid, Xaa-|-Yaa-, in which Xaa is preferably Leu, but may be other amino acids including Pro although not Arg or Lys, and Yaa may be Pro. Amino acid amides and methyl esters are also readily hydrolyzed, but rates on arylamides are exceedingly low.</text>
        <dbReference type="EC" id="3.4.11.1"/>
    </reaction>
</comment>
<evidence type="ECO:0000256" key="5">
    <source>
        <dbReference type="ARBA" id="ARBA00022670"/>
    </source>
</evidence>
<comment type="catalytic activity">
    <reaction evidence="2 8">
        <text>Release of an N-terminal amino acid, preferentially leucine, but not glutamic or aspartic acids.</text>
        <dbReference type="EC" id="3.4.11.10"/>
    </reaction>
</comment>
<evidence type="ECO:0000256" key="6">
    <source>
        <dbReference type="ARBA" id="ARBA00022801"/>
    </source>
</evidence>
<evidence type="ECO:0000256" key="8">
    <source>
        <dbReference type="HAMAP-Rule" id="MF_00181"/>
    </source>
</evidence>
<organism evidence="10 11">
    <name type="scientific">Haliangium ochraceum (strain DSM 14365 / JCM 11303 / SMP-2)</name>
    <dbReference type="NCBI Taxonomy" id="502025"/>
    <lineage>
        <taxon>Bacteria</taxon>
        <taxon>Pseudomonadati</taxon>
        <taxon>Myxococcota</taxon>
        <taxon>Polyangia</taxon>
        <taxon>Haliangiales</taxon>
        <taxon>Kofleriaceae</taxon>
        <taxon>Haliangium</taxon>
    </lineage>
</organism>
<dbReference type="SUPFAM" id="SSF52949">
    <property type="entry name" value="Macro domain-like"/>
    <property type="match status" value="1"/>
</dbReference>
<dbReference type="EC" id="3.4.11.10" evidence="8"/>
<keyword evidence="6 8" id="KW-0378">Hydrolase</keyword>
<evidence type="ECO:0000256" key="2">
    <source>
        <dbReference type="ARBA" id="ARBA00000967"/>
    </source>
</evidence>
<feature type="binding site" evidence="8">
    <location>
        <position position="295"/>
    </location>
    <ligand>
        <name>Mn(2+)</name>
        <dbReference type="ChEBI" id="CHEBI:29035"/>
        <label>2</label>
    </ligand>
</feature>
<dbReference type="Gene3D" id="3.40.220.10">
    <property type="entry name" value="Leucine Aminopeptidase, subunit E, domain 1"/>
    <property type="match status" value="1"/>
</dbReference>
<comment type="function">
    <text evidence="8">Presumably involved in the processing and regular turnover of intracellular proteins. Catalyzes the removal of unsubstituted N-terminal amino acids from various peptides.</text>
</comment>
<dbReference type="HAMAP" id="MF_00181">
    <property type="entry name" value="Cytosol_peptidase_M17"/>
    <property type="match status" value="1"/>
</dbReference>
<dbReference type="Proteomes" id="UP000001880">
    <property type="component" value="Chromosome"/>
</dbReference>
<dbReference type="EMBL" id="CP001804">
    <property type="protein sequence ID" value="ACY12650.1"/>
    <property type="molecule type" value="Genomic_DNA"/>
</dbReference>
<dbReference type="InterPro" id="IPR011356">
    <property type="entry name" value="Leucine_aapep/pepB"/>
</dbReference>
<dbReference type="GO" id="GO:0030145">
    <property type="term" value="F:manganese ion binding"/>
    <property type="evidence" value="ECO:0007669"/>
    <property type="project" value="UniProtKB-UniRule"/>
</dbReference>
<keyword evidence="11" id="KW-1185">Reference proteome</keyword>
<dbReference type="eggNOG" id="COG0260">
    <property type="taxonomic scope" value="Bacteria"/>
</dbReference>
<evidence type="ECO:0000256" key="3">
    <source>
        <dbReference type="ARBA" id="ARBA00009528"/>
    </source>
</evidence>
<feature type="binding site" evidence="8">
    <location>
        <position position="277"/>
    </location>
    <ligand>
        <name>Mn(2+)</name>
        <dbReference type="ChEBI" id="CHEBI:29035"/>
        <label>1</label>
    </ligand>
</feature>
<feature type="binding site" evidence="8">
    <location>
        <position position="354"/>
    </location>
    <ligand>
        <name>Mn(2+)</name>
        <dbReference type="ChEBI" id="CHEBI:29035"/>
        <label>1</label>
    </ligand>
</feature>
<comment type="similarity">
    <text evidence="3 8">Belongs to the peptidase M17 family.</text>
</comment>
<dbReference type="InterPro" id="IPR000819">
    <property type="entry name" value="Peptidase_M17_C"/>
</dbReference>
<feature type="domain" description="Cytosol aminopeptidase" evidence="9">
    <location>
        <begin position="352"/>
        <end position="359"/>
    </location>
</feature>
<keyword evidence="8" id="KW-0963">Cytoplasm</keyword>
<feature type="binding site" evidence="8">
    <location>
        <position position="272"/>
    </location>
    <ligand>
        <name>Mn(2+)</name>
        <dbReference type="ChEBI" id="CHEBI:29035"/>
        <label>2</label>
    </ligand>
</feature>
<keyword evidence="7 8" id="KW-0464">Manganese</keyword>
<feature type="binding site" evidence="8">
    <location>
        <position position="356"/>
    </location>
    <ligand>
        <name>Mn(2+)</name>
        <dbReference type="ChEBI" id="CHEBI:29035"/>
        <label>2</label>
    </ligand>
</feature>
<name>D0LFL6_HALO1</name>
<feature type="binding site" evidence="8">
    <location>
        <position position="356"/>
    </location>
    <ligand>
        <name>Mn(2+)</name>
        <dbReference type="ChEBI" id="CHEBI:29035"/>
        <label>1</label>
    </ligand>
</feature>